<evidence type="ECO:0000313" key="2">
    <source>
        <dbReference type="EMBL" id="UJF34176.1"/>
    </source>
</evidence>
<dbReference type="EMBL" id="CP090978">
    <property type="protein sequence ID" value="UJF34176.1"/>
    <property type="molecule type" value="Genomic_DNA"/>
</dbReference>
<reference evidence="2 3" key="1">
    <citation type="journal article" date="2024" name="Int. J. Syst. Evol. Microbiol.">
        <title>Paenibacillus hexagrammi sp. nov., a novel bacterium isolated from the gut content of Hexagrammos agrammus.</title>
        <authorList>
            <person name="Jung H.K."/>
            <person name="Kim D.G."/>
            <person name="Zin H."/>
            <person name="Park J."/>
            <person name="Jung H."/>
            <person name="Kim Y.O."/>
            <person name="Kong H.J."/>
            <person name="Kim J.W."/>
            <person name="Kim Y.S."/>
        </authorList>
    </citation>
    <scope>NUCLEOTIDE SEQUENCE [LARGE SCALE GENOMIC DNA]</scope>
    <source>
        <strain evidence="2 3">YPD9-1</strain>
    </source>
</reference>
<accession>A0ABY3SLW4</accession>
<gene>
    <name evidence="2" type="ORF">L0M14_02795</name>
</gene>
<dbReference type="Pfam" id="PF10864">
    <property type="entry name" value="DUF2663"/>
    <property type="match status" value="1"/>
</dbReference>
<evidence type="ECO:0000256" key="1">
    <source>
        <dbReference type="SAM" id="Phobius"/>
    </source>
</evidence>
<name>A0ABY3SLW4_9BACL</name>
<evidence type="ECO:0000313" key="3">
    <source>
        <dbReference type="Proteomes" id="UP001649230"/>
    </source>
</evidence>
<keyword evidence="1" id="KW-0472">Membrane</keyword>
<feature type="transmembrane region" description="Helical" evidence="1">
    <location>
        <begin position="38"/>
        <end position="58"/>
    </location>
</feature>
<proteinExistence type="predicted"/>
<dbReference type="Proteomes" id="UP001649230">
    <property type="component" value="Chromosome"/>
</dbReference>
<feature type="transmembrane region" description="Helical" evidence="1">
    <location>
        <begin position="78"/>
        <end position="98"/>
    </location>
</feature>
<protein>
    <submittedName>
        <fullName evidence="2">YpbF family protein</fullName>
    </submittedName>
</protein>
<keyword evidence="3" id="KW-1185">Reference proteome</keyword>
<keyword evidence="1" id="KW-0812">Transmembrane</keyword>
<organism evidence="2 3">
    <name type="scientific">Paenibacillus hexagrammi</name>
    <dbReference type="NCBI Taxonomy" id="2908839"/>
    <lineage>
        <taxon>Bacteria</taxon>
        <taxon>Bacillati</taxon>
        <taxon>Bacillota</taxon>
        <taxon>Bacilli</taxon>
        <taxon>Bacillales</taxon>
        <taxon>Paenibacillaceae</taxon>
        <taxon>Paenibacillus</taxon>
    </lineage>
</organism>
<dbReference type="RefSeq" id="WP_235120597.1">
    <property type="nucleotide sequence ID" value="NZ_CP090978.1"/>
</dbReference>
<sequence length="152" mass="17825">MEETIYDRIDNLAVSEDTKKVLKELVERKEKADNWKKTLQALSLVNAGIVLILFLWMLKIKPDSKAQIFDMISYFGSSRASLLFIMLAVSTFFISGSVSKTHKKHKDKYDDLREETVTRLYSTWKVREESKLRDEVSDLLKKEKDINLRYVK</sequence>
<dbReference type="InterPro" id="IPR020210">
    <property type="entry name" value="Uncharacterised_YpbF_TM"/>
</dbReference>
<keyword evidence="1" id="KW-1133">Transmembrane helix</keyword>